<organism evidence="2 3">
    <name type="scientific">Cimex lectularius</name>
    <name type="common">Bed bug</name>
    <name type="synonym">Acanthia lectularia</name>
    <dbReference type="NCBI Taxonomy" id="79782"/>
    <lineage>
        <taxon>Eukaryota</taxon>
        <taxon>Metazoa</taxon>
        <taxon>Ecdysozoa</taxon>
        <taxon>Arthropoda</taxon>
        <taxon>Hexapoda</taxon>
        <taxon>Insecta</taxon>
        <taxon>Pterygota</taxon>
        <taxon>Neoptera</taxon>
        <taxon>Paraneoptera</taxon>
        <taxon>Hemiptera</taxon>
        <taxon>Heteroptera</taxon>
        <taxon>Panheteroptera</taxon>
        <taxon>Cimicomorpha</taxon>
        <taxon>Cimicidae</taxon>
        <taxon>Cimex</taxon>
    </lineage>
</organism>
<dbReference type="RefSeq" id="XP_014259834.1">
    <property type="nucleotide sequence ID" value="XM_014404348.2"/>
</dbReference>
<sequence>MQKVLQLASVCCPCCAAKSSDNEVDVGSNFEYVVHNHYIYKVRKPATTVRTGIPEEFKIGDTISNHSSPTYRRDKKKSERRRSRIYPEGSLAEGFDERNVTGIDQIKNINSEGVQVYFVENNETSAPLKSYNAHSPLSAISKHLYSDIAGDSSLLYSREETATGESKKENSTYSLSLSQEETLTGKYVDLSSSSSIPASHCGRARAEKSVQKSRTFKEAMELPEMKKPRQNPGGNGGHGY</sequence>
<reference evidence="2" key="1">
    <citation type="submission" date="2022-01" db="UniProtKB">
        <authorList>
            <consortium name="EnsemblMetazoa"/>
        </authorList>
    </citation>
    <scope>IDENTIFICATION</scope>
</reference>
<dbReference type="AlphaFoldDB" id="A0A8I6SFB9"/>
<evidence type="ECO:0000256" key="1">
    <source>
        <dbReference type="SAM" id="MobiDB-lite"/>
    </source>
</evidence>
<feature type="compositionally biased region" description="Basic and acidic residues" evidence="1">
    <location>
        <begin position="204"/>
        <end position="227"/>
    </location>
</feature>
<dbReference type="EnsemblMetazoa" id="XM_014404348.2">
    <property type="protein sequence ID" value="XP_014259834.1"/>
    <property type="gene ID" value="LOC106672710"/>
</dbReference>
<evidence type="ECO:0000313" key="3">
    <source>
        <dbReference type="Proteomes" id="UP000494040"/>
    </source>
</evidence>
<feature type="compositionally biased region" description="Basic residues" evidence="1">
    <location>
        <begin position="73"/>
        <end position="84"/>
    </location>
</feature>
<feature type="region of interest" description="Disordered" evidence="1">
    <location>
        <begin position="192"/>
        <end position="240"/>
    </location>
</feature>
<name>A0A8I6SFB9_CIMLE</name>
<protein>
    <submittedName>
        <fullName evidence="2">Uncharacterized protein</fullName>
    </submittedName>
</protein>
<dbReference type="GeneID" id="106672710"/>
<feature type="region of interest" description="Disordered" evidence="1">
    <location>
        <begin position="59"/>
        <end position="90"/>
    </location>
</feature>
<keyword evidence="3" id="KW-1185">Reference proteome</keyword>
<dbReference type="Proteomes" id="UP000494040">
    <property type="component" value="Unassembled WGS sequence"/>
</dbReference>
<evidence type="ECO:0000313" key="2">
    <source>
        <dbReference type="EnsemblMetazoa" id="XP_014259834.1"/>
    </source>
</evidence>
<proteinExistence type="predicted"/>
<accession>A0A8I6SFB9</accession>